<evidence type="ECO:0000313" key="2">
    <source>
        <dbReference type="Proteomes" id="UP001283361"/>
    </source>
</evidence>
<gene>
    <name evidence="1" type="ORF">RRG08_065948</name>
</gene>
<dbReference type="AlphaFoldDB" id="A0AAE0ZFU4"/>
<comment type="caution">
    <text evidence="1">The sequence shown here is derived from an EMBL/GenBank/DDBJ whole genome shotgun (WGS) entry which is preliminary data.</text>
</comment>
<keyword evidence="2" id="KW-1185">Reference proteome</keyword>
<sequence length="85" mass="9241">MPVLQVPKSALCYGKSCKLGRGGSHWSVVWKRFQGESGPPPASCAGDELGREGEGGCRERLWCSLRELLPESTGHELVSELGEDR</sequence>
<reference evidence="1" key="1">
    <citation type="journal article" date="2023" name="G3 (Bethesda)">
        <title>A reference genome for the long-term kleptoplast-retaining sea slug Elysia crispata morphotype clarki.</title>
        <authorList>
            <person name="Eastman K.E."/>
            <person name="Pendleton A.L."/>
            <person name="Shaikh M.A."/>
            <person name="Suttiyut T."/>
            <person name="Ogas R."/>
            <person name="Tomko P."/>
            <person name="Gavelis G."/>
            <person name="Widhalm J.R."/>
            <person name="Wisecaver J.H."/>
        </authorList>
    </citation>
    <scope>NUCLEOTIDE SEQUENCE</scope>
    <source>
        <strain evidence="1">ECLA1</strain>
    </source>
</reference>
<protein>
    <submittedName>
        <fullName evidence="1">Uncharacterized protein</fullName>
    </submittedName>
</protein>
<accession>A0AAE0ZFU4</accession>
<organism evidence="1 2">
    <name type="scientific">Elysia crispata</name>
    <name type="common">lettuce slug</name>
    <dbReference type="NCBI Taxonomy" id="231223"/>
    <lineage>
        <taxon>Eukaryota</taxon>
        <taxon>Metazoa</taxon>
        <taxon>Spiralia</taxon>
        <taxon>Lophotrochozoa</taxon>
        <taxon>Mollusca</taxon>
        <taxon>Gastropoda</taxon>
        <taxon>Heterobranchia</taxon>
        <taxon>Euthyneura</taxon>
        <taxon>Panpulmonata</taxon>
        <taxon>Sacoglossa</taxon>
        <taxon>Placobranchoidea</taxon>
        <taxon>Plakobranchidae</taxon>
        <taxon>Elysia</taxon>
    </lineage>
</organism>
<name>A0AAE0ZFU4_9GAST</name>
<dbReference type="Proteomes" id="UP001283361">
    <property type="component" value="Unassembled WGS sequence"/>
</dbReference>
<proteinExistence type="predicted"/>
<dbReference type="EMBL" id="JAWDGP010004033">
    <property type="protein sequence ID" value="KAK3768654.1"/>
    <property type="molecule type" value="Genomic_DNA"/>
</dbReference>
<evidence type="ECO:0000313" key="1">
    <source>
        <dbReference type="EMBL" id="KAK3768654.1"/>
    </source>
</evidence>